<organism evidence="2 3">
    <name type="scientific">Mesobacillus foraminis</name>
    <dbReference type="NCBI Taxonomy" id="279826"/>
    <lineage>
        <taxon>Bacteria</taxon>
        <taxon>Bacillati</taxon>
        <taxon>Bacillota</taxon>
        <taxon>Bacilli</taxon>
        <taxon>Bacillales</taxon>
        <taxon>Bacillaceae</taxon>
        <taxon>Mesobacillus</taxon>
    </lineage>
</organism>
<dbReference type="Proteomes" id="UP000295689">
    <property type="component" value="Unassembled WGS sequence"/>
</dbReference>
<dbReference type="AlphaFoldDB" id="A0A4R2BM30"/>
<keyword evidence="3" id="KW-1185">Reference proteome</keyword>
<name>A0A4R2BM30_9BACI</name>
<reference evidence="2 3" key="1">
    <citation type="journal article" date="2015" name="Stand. Genomic Sci.">
        <title>Genomic Encyclopedia of Bacterial and Archaeal Type Strains, Phase III: the genomes of soil and plant-associated and newly described type strains.</title>
        <authorList>
            <person name="Whitman W.B."/>
            <person name="Woyke T."/>
            <person name="Klenk H.P."/>
            <person name="Zhou Y."/>
            <person name="Lilburn T.G."/>
            <person name="Beck B.J."/>
            <person name="De Vos P."/>
            <person name="Vandamme P."/>
            <person name="Eisen J.A."/>
            <person name="Garrity G."/>
            <person name="Hugenholtz P."/>
            <person name="Kyrpides N.C."/>
        </authorList>
    </citation>
    <scope>NUCLEOTIDE SEQUENCE [LARGE SCALE GENOMIC DNA]</scope>
    <source>
        <strain evidence="2 3">CV53</strain>
    </source>
</reference>
<protein>
    <submittedName>
        <fullName evidence="2">Uncharacterized protein</fullName>
    </submittedName>
</protein>
<sequence length="103" mass="10978">MLKVFSTSVLSLALAGALVIPGLQAEEENAQEKSTYNLHLAEYVGAAPELAEKTKKLGVDLSKSDPAEKAAEKLGTKFQRPGDHQVSYQEATGDIPVLVILAK</sequence>
<dbReference type="EMBL" id="SLVV01000002">
    <property type="protein sequence ID" value="TCN27279.1"/>
    <property type="molecule type" value="Genomic_DNA"/>
</dbReference>
<keyword evidence="1" id="KW-0732">Signal</keyword>
<evidence type="ECO:0000256" key="1">
    <source>
        <dbReference type="SAM" id="SignalP"/>
    </source>
</evidence>
<proteinExistence type="predicted"/>
<feature type="signal peptide" evidence="1">
    <location>
        <begin position="1"/>
        <end position="25"/>
    </location>
</feature>
<dbReference type="RefSeq" id="WP_241993794.1">
    <property type="nucleotide sequence ID" value="NZ_JABUHM010000001.1"/>
</dbReference>
<gene>
    <name evidence="2" type="ORF">EV146_102226</name>
</gene>
<comment type="caution">
    <text evidence="2">The sequence shown here is derived from an EMBL/GenBank/DDBJ whole genome shotgun (WGS) entry which is preliminary data.</text>
</comment>
<evidence type="ECO:0000313" key="3">
    <source>
        <dbReference type="Proteomes" id="UP000295689"/>
    </source>
</evidence>
<feature type="chain" id="PRO_5020673917" evidence="1">
    <location>
        <begin position="26"/>
        <end position="103"/>
    </location>
</feature>
<evidence type="ECO:0000313" key="2">
    <source>
        <dbReference type="EMBL" id="TCN27279.1"/>
    </source>
</evidence>
<accession>A0A4R2BM30</accession>